<protein>
    <recommendedName>
        <fullName evidence="4">DUF3261 domain-containing protein</fullName>
    </recommendedName>
</protein>
<evidence type="ECO:0000313" key="3">
    <source>
        <dbReference type="Proteomes" id="UP000073601"/>
    </source>
</evidence>
<dbReference type="Pfam" id="PF11659">
    <property type="entry name" value="DUF3261"/>
    <property type="match status" value="1"/>
</dbReference>
<keyword evidence="1" id="KW-0732">Signal</keyword>
<reference evidence="3" key="1">
    <citation type="submission" date="2016-02" db="EMBL/GenBank/DDBJ databases">
        <authorList>
            <person name="Rodrigo-Torres Lidia"/>
            <person name="Arahal R.David."/>
        </authorList>
    </citation>
    <scope>NUCLEOTIDE SEQUENCE [LARGE SCALE GENOMIC DNA]</scope>
    <source>
        <strain evidence="3">CECT 8713</strain>
    </source>
</reference>
<dbReference type="RefSeq" id="WP_062705737.1">
    <property type="nucleotide sequence ID" value="NZ_CAWRCI010000004.1"/>
</dbReference>
<organism evidence="2 3">
    <name type="scientific">Grimontia marina</name>
    <dbReference type="NCBI Taxonomy" id="646534"/>
    <lineage>
        <taxon>Bacteria</taxon>
        <taxon>Pseudomonadati</taxon>
        <taxon>Pseudomonadota</taxon>
        <taxon>Gammaproteobacteria</taxon>
        <taxon>Vibrionales</taxon>
        <taxon>Vibrionaceae</taxon>
        <taxon>Grimontia</taxon>
    </lineage>
</organism>
<gene>
    <name evidence="2" type="ORF">GMA8713_00695</name>
</gene>
<dbReference type="EMBL" id="FIZY01000004">
    <property type="protein sequence ID" value="CZF78741.1"/>
    <property type="molecule type" value="Genomic_DNA"/>
</dbReference>
<evidence type="ECO:0000313" key="2">
    <source>
        <dbReference type="EMBL" id="CZF78741.1"/>
    </source>
</evidence>
<sequence>MIRVVLCLAFSLLLSACATVPDSNQVEIAPDKFVSLPAPSEFEGTISVNQLITAKWSDSTQVLPVHLEINESDVVLVGFSSWGTRLLTLNYNGQILETDNLKGLGAVLPDGKQVLMNLMLTLWPATSWQPHLSTIGWQLVDNATSRILLDENGETVAKIQYDEPKVAGGIPADIQFEQVRQHYQIQIQTLE</sequence>
<keyword evidence="3" id="KW-1185">Reference proteome</keyword>
<feature type="signal peptide" evidence="1">
    <location>
        <begin position="1"/>
        <end position="18"/>
    </location>
</feature>
<evidence type="ECO:0008006" key="4">
    <source>
        <dbReference type="Google" id="ProtNLM"/>
    </source>
</evidence>
<proteinExistence type="predicted"/>
<dbReference type="AlphaFoldDB" id="A0A128EXK7"/>
<dbReference type="InterPro" id="IPR021675">
    <property type="entry name" value="DUF3261"/>
</dbReference>
<evidence type="ECO:0000256" key="1">
    <source>
        <dbReference type="SAM" id="SignalP"/>
    </source>
</evidence>
<accession>A0A128EXK7</accession>
<dbReference type="PROSITE" id="PS51257">
    <property type="entry name" value="PROKAR_LIPOPROTEIN"/>
    <property type="match status" value="1"/>
</dbReference>
<name>A0A128EXK7_9GAMM</name>
<dbReference type="Proteomes" id="UP000073601">
    <property type="component" value="Unassembled WGS sequence"/>
</dbReference>
<dbReference type="OrthoDB" id="5915284at2"/>
<feature type="chain" id="PRO_5007281758" description="DUF3261 domain-containing protein" evidence="1">
    <location>
        <begin position="19"/>
        <end position="191"/>
    </location>
</feature>